<evidence type="ECO:0000256" key="2">
    <source>
        <dbReference type="ARBA" id="ARBA00023242"/>
    </source>
</evidence>
<dbReference type="eggNOG" id="ENOG502RX7Y">
    <property type="taxonomic scope" value="Eukaryota"/>
</dbReference>
<dbReference type="Proteomes" id="UP000018144">
    <property type="component" value="Unassembled WGS sequence"/>
</dbReference>
<dbReference type="SMART" id="SM00066">
    <property type="entry name" value="GAL4"/>
    <property type="match status" value="1"/>
</dbReference>
<comment type="subcellular location">
    <subcellularLocation>
        <location evidence="1">Nucleus</location>
    </subcellularLocation>
</comment>
<dbReference type="STRING" id="1076935.U4LII0"/>
<dbReference type="PROSITE" id="PS50048">
    <property type="entry name" value="ZN2_CY6_FUNGAL_2"/>
    <property type="match status" value="1"/>
</dbReference>
<feature type="domain" description="Zn(2)-C6 fungal-type" evidence="4">
    <location>
        <begin position="19"/>
        <end position="49"/>
    </location>
</feature>
<dbReference type="PROSITE" id="PS00463">
    <property type="entry name" value="ZN2_CY6_FUNGAL_1"/>
    <property type="match status" value="1"/>
</dbReference>
<dbReference type="OMA" id="PFNMTLT"/>
<feature type="compositionally biased region" description="Basic residues" evidence="3">
    <location>
        <begin position="136"/>
        <end position="152"/>
    </location>
</feature>
<evidence type="ECO:0000256" key="3">
    <source>
        <dbReference type="SAM" id="MobiDB-lite"/>
    </source>
</evidence>
<dbReference type="InterPro" id="IPR036864">
    <property type="entry name" value="Zn2-C6_fun-type_DNA-bd_sf"/>
</dbReference>
<organism evidence="5 6">
    <name type="scientific">Pyronema omphalodes (strain CBS 100304)</name>
    <name type="common">Pyronema confluens</name>
    <dbReference type="NCBI Taxonomy" id="1076935"/>
    <lineage>
        <taxon>Eukaryota</taxon>
        <taxon>Fungi</taxon>
        <taxon>Dikarya</taxon>
        <taxon>Ascomycota</taxon>
        <taxon>Pezizomycotina</taxon>
        <taxon>Pezizomycetes</taxon>
        <taxon>Pezizales</taxon>
        <taxon>Pyronemataceae</taxon>
        <taxon>Pyronema</taxon>
    </lineage>
</organism>
<dbReference type="Pfam" id="PF11951">
    <property type="entry name" value="Fungal_trans_2"/>
    <property type="match status" value="1"/>
</dbReference>
<evidence type="ECO:0000313" key="6">
    <source>
        <dbReference type="Proteomes" id="UP000018144"/>
    </source>
</evidence>
<accession>U4LII0</accession>
<dbReference type="EMBL" id="HF935680">
    <property type="protein sequence ID" value="CCX12149.1"/>
    <property type="molecule type" value="Genomic_DNA"/>
</dbReference>
<protein>
    <submittedName>
        <fullName evidence="5">Similar to Transcriptional regulatory protein pro-1 acc. no. Q9P326</fullName>
    </submittedName>
</protein>
<proteinExistence type="predicted"/>
<gene>
    <name evidence="5" type="ORF">PCON_11743</name>
</gene>
<dbReference type="SUPFAM" id="SSF57701">
    <property type="entry name" value="Zn2/Cys6 DNA-binding domain"/>
    <property type="match status" value="1"/>
</dbReference>
<feature type="region of interest" description="Disordered" evidence="3">
    <location>
        <begin position="130"/>
        <end position="163"/>
    </location>
</feature>
<dbReference type="GO" id="GO:0000981">
    <property type="term" value="F:DNA-binding transcription factor activity, RNA polymerase II-specific"/>
    <property type="evidence" value="ECO:0007669"/>
    <property type="project" value="InterPro"/>
</dbReference>
<dbReference type="CDD" id="cd00067">
    <property type="entry name" value="GAL4"/>
    <property type="match status" value="1"/>
</dbReference>
<evidence type="ECO:0000259" key="4">
    <source>
        <dbReference type="PROSITE" id="PS50048"/>
    </source>
</evidence>
<dbReference type="PANTHER" id="PTHR37534:SF12">
    <property type="entry name" value="ZN(2)-C6 FUNGAL-TYPE DOMAIN-CONTAINING PROTEIN"/>
    <property type="match status" value="1"/>
</dbReference>
<dbReference type="PANTHER" id="PTHR37534">
    <property type="entry name" value="TRANSCRIPTIONAL ACTIVATOR PROTEIN UGA3"/>
    <property type="match status" value="1"/>
</dbReference>
<dbReference type="AlphaFoldDB" id="U4LII0"/>
<evidence type="ECO:0000256" key="1">
    <source>
        <dbReference type="ARBA" id="ARBA00004123"/>
    </source>
</evidence>
<keyword evidence="2" id="KW-0539">Nucleus</keyword>
<dbReference type="GO" id="GO:0005634">
    <property type="term" value="C:nucleus"/>
    <property type="evidence" value="ECO:0007669"/>
    <property type="project" value="UniProtKB-SubCell"/>
</dbReference>
<reference evidence="5 6" key="1">
    <citation type="journal article" date="2013" name="PLoS Genet.">
        <title>The genome and development-dependent transcriptomes of Pyronema confluens: a window into fungal evolution.</title>
        <authorList>
            <person name="Traeger S."/>
            <person name="Altegoer F."/>
            <person name="Freitag M."/>
            <person name="Gabaldon T."/>
            <person name="Kempken F."/>
            <person name="Kumar A."/>
            <person name="Marcet-Houben M."/>
            <person name="Poggeler S."/>
            <person name="Stajich J.E."/>
            <person name="Nowrousian M."/>
        </authorList>
    </citation>
    <scope>NUCLEOTIDE SEQUENCE [LARGE SCALE GENOMIC DNA]</scope>
    <source>
        <strain evidence="6">CBS 100304</strain>
        <tissue evidence="5">Vegetative mycelium</tissue>
    </source>
</reference>
<feature type="region of interest" description="Disordered" evidence="3">
    <location>
        <begin position="81"/>
        <end position="115"/>
    </location>
</feature>
<name>U4LII0_PYROM</name>
<feature type="compositionally biased region" description="Polar residues" evidence="3">
    <location>
        <begin position="99"/>
        <end position="110"/>
    </location>
</feature>
<dbReference type="GO" id="GO:0008270">
    <property type="term" value="F:zinc ion binding"/>
    <property type="evidence" value="ECO:0007669"/>
    <property type="project" value="InterPro"/>
</dbReference>
<evidence type="ECO:0000313" key="5">
    <source>
        <dbReference type="EMBL" id="CCX12149.1"/>
    </source>
</evidence>
<dbReference type="Gene3D" id="4.10.240.10">
    <property type="entry name" value="Zn(2)-C6 fungal-type DNA-binding domain"/>
    <property type="match status" value="1"/>
</dbReference>
<dbReference type="Pfam" id="PF00172">
    <property type="entry name" value="Zn_clus"/>
    <property type="match status" value="1"/>
</dbReference>
<keyword evidence="6" id="KW-1185">Reference proteome</keyword>
<dbReference type="OrthoDB" id="5294180at2759"/>
<dbReference type="InterPro" id="IPR001138">
    <property type="entry name" value="Zn2Cys6_DnaBD"/>
</dbReference>
<dbReference type="InterPro" id="IPR021858">
    <property type="entry name" value="Fun_TF"/>
</dbReference>
<sequence length="647" mass="72669">MQPKAPKQSTKTHRRSRTGCFTCRLRRKKCDEGKPACRACKHLGLSCEYKRPQWWGNVEQRKRQKETIKLMIKRTKLTEKAVHLSPANSADSPPELSRSLPTSDTLSDTIASRHRSDSIDSQYTIYGDDSGDHYHQMHSGHYNHHGHAHYQHHAGAPPPYNEYDVFSHQKQTYVNGYPVDSMPRRPSSTASFASSNLRRSSMASVHVPIEQPATYIQHPSISEVIASAEDTANSFFDFHPYAPVEAPAPIPLQIPVEGDDRFLLDHFLYDVQRLIFPVLDLHHDARQQVILQALANNECYRHCCLSISALHIKTTRPMAGADEERVDQDITRHRYKTISGLCEALAKDSEHLQILEATLGMILFQCSVGSPTDSLPDIPWHQHFLAAISLVNKLDLTNYLQPISRNTQLSPTLNMTLAAWIDILGATMLGRAPQFADTYREKHLGGGLSGLRELMGCDDRVMYLISEIACLEALKDQGMLNDMELCNHVQSLGAQIDLTEDTEHYSVYDHDGNINPTALTSQMTAAFRYAARIYLCSLVPGFDRNASQSLQLLDKLTTCLEQIPAGTDGFDRSLVWAYLIGGSVANGDSRFRAVLKDRCLKLGEEAKCGSFGRMERVLSEVWKIRDQGGDAHWRTIMGTQGWDCLLV</sequence>